<dbReference type="KEGG" id="bpor:BPO_1150"/>
<proteinExistence type="predicted"/>
<dbReference type="Proteomes" id="UP001432059">
    <property type="component" value="Chromosome"/>
</dbReference>
<evidence type="ECO:0000256" key="1">
    <source>
        <dbReference type="ARBA" id="ARBA00004141"/>
    </source>
</evidence>
<evidence type="ECO:0000313" key="8">
    <source>
        <dbReference type="Proteomes" id="UP001432059"/>
    </source>
</evidence>
<keyword evidence="3 5" id="KW-1133">Transmembrane helix</keyword>
<evidence type="ECO:0000256" key="3">
    <source>
        <dbReference type="ARBA" id="ARBA00022989"/>
    </source>
</evidence>
<feature type="transmembrane region" description="Helical" evidence="5">
    <location>
        <begin position="12"/>
        <end position="34"/>
    </location>
</feature>
<feature type="transmembrane region" description="Helical" evidence="5">
    <location>
        <begin position="65"/>
        <end position="83"/>
    </location>
</feature>
<dbReference type="Gene3D" id="1.20.1540.10">
    <property type="entry name" value="Rhomboid-like"/>
    <property type="match status" value="1"/>
</dbReference>
<dbReference type="EMBL" id="CP136426">
    <property type="protein sequence ID" value="WOC51797.1"/>
    <property type="molecule type" value="Genomic_DNA"/>
</dbReference>
<feature type="transmembrane region" description="Helical" evidence="5">
    <location>
        <begin position="185"/>
        <end position="201"/>
    </location>
</feature>
<evidence type="ECO:0000256" key="2">
    <source>
        <dbReference type="ARBA" id="ARBA00022692"/>
    </source>
</evidence>
<dbReference type="SUPFAM" id="SSF144091">
    <property type="entry name" value="Rhomboid-like"/>
    <property type="match status" value="1"/>
</dbReference>
<keyword evidence="7" id="KW-0645">Protease</keyword>
<evidence type="ECO:0000313" key="7">
    <source>
        <dbReference type="EMBL" id="WOC51797.1"/>
    </source>
</evidence>
<dbReference type="GO" id="GO:0006508">
    <property type="term" value="P:proteolysis"/>
    <property type="evidence" value="ECO:0007669"/>
    <property type="project" value="UniProtKB-KW"/>
</dbReference>
<keyword evidence="8" id="KW-1185">Reference proteome</keyword>
<organism evidence="7 8">
    <name type="scientific">Bergeyella porcorum</name>
    <dbReference type="NCBI Taxonomy" id="1735111"/>
    <lineage>
        <taxon>Bacteria</taxon>
        <taxon>Pseudomonadati</taxon>
        <taxon>Bacteroidota</taxon>
        <taxon>Flavobacteriia</taxon>
        <taxon>Flavobacteriales</taxon>
        <taxon>Weeksellaceae</taxon>
        <taxon>Bergeyella</taxon>
    </lineage>
</organism>
<evidence type="ECO:0000259" key="6">
    <source>
        <dbReference type="Pfam" id="PF01694"/>
    </source>
</evidence>
<dbReference type="AlphaFoldDB" id="A0AAU0F0U7"/>
<feature type="transmembrane region" description="Helical" evidence="5">
    <location>
        <begin position="115"/>
        <end position="139"/>
    </location>
</feature>
<dbReference type="GO" id="GO:0004252">
    <property type="term" value="F:serine-type endopeptidase activity"/>
    <property type="evidence" value="ECO:0007669"/>
    <property type="project" value="InterPro"/>
</dbReference>
<dbReference type="RefSeq" id="WP_327983500.1">
    <property type="nucleotide sequence ID" value="NZ_CP136426.1"/>
</dbReference>
<reference evidence="7" key="1">
    <citation type="submission" date="2023-10" db="EMBL/GenBank/DDBJ databases">
        <title>Characterization and whole genome sequencing of a novel strain of Bergeyella porcorum QD2021 isolated from pig.</title>
        <authorList>
            <person name="Liu G."/>
            <person name="Chen C."/>
            <person name="Han X."/>
        </authorList>
    </citation>
    <scope>NUCLEOTIDE SEQUENCE</scope>
    <source>
        <strain evidence="7">QD2021</strain>
    </source>
</reference>
<evidence type="ECO:0000256" key="5">
    <source>
        <dbReference type="SAM" id="Phobius"/>
    </source>
</evidence>
<keyword evidence="7" id="KW-0378">Hydrolase</keyword>
<dbReference type="GO" id="GO:0016020">
    <property type="term" value="C:membrane"/>
    <property type="evidence" value="ECO:0007669"/>
    <property type="project" value="UniProtKB-SubCell"/>
</dbReference>
<sequence>MLKQINFSLKAIIYPLLMLSAMWSIFLLQSFGLFSNCSGAIIPLTAEGLKGVFFSPFLHGNLEHIIGNSLPIAVLIFLLYQFYPRIANTILGLGWIATGFLVWLLPPMIFSRAEFYYSCIIGASGIIYMLAFFLFFSGIFRWNLKLLAVTLIVGFYYGSMVWGVFPEELFYHLDEPSKISWQSHLSGAVIGVILAFIYRGVGEKRQKYIWEFPNYYSEKDDKLWREYREKHPQDFQELPQKKEDSVWKYLDEIRKKE</sequence>
<evidence type="ECO:0000256" key="4">
    <source>
        <dbReference type="ARBA" id="ARBA00023136"/>
    </source>
</evidence>
<gene>
    <name evidence="7" type="ORF">BPO_1150</name>
</gene>
<name>A0AAU0F0U7_9FLAO</name>
<keyword evidence="2 5" id="KW-0812">Transmembrane</keyword>
<keyword evidence="4 5" id="KW-0472">Membrane</keyword>
<dbReference type="Pfam" id="PF01694">
    <property type="entry name" value="Rhomboid"/>
    <property type="match status" value="1"/>
</dbReference>
<dbReference type="InterPro" id="IPR035952">
    <property type="entry name" value="Rhomboid-like_sf"/>
</dbReference>
<feature type="domain" description="Peptidase S54 rhomboid" evidence="6">
    <location>
        <begin position="51"/>
        <end position="198"/>
    </location>
</feature>
<accession>A0AAU0F0U7</accession>
<comment type="subcellular location">
    <subcellularLocation>
        <location evidence="1">Membrane</location>
        <topology evidence="1">Multi-pass membrane protein</topology>
    </subcellularLocation>
</comment>
<feature type="transmembrane region" description="Helical" evidence="5">
    <location>
        <begin position="146"/>
        <end position="165"/>
    </location>
</feature>
<feature type="transmembrane region" description="Helical" evidence="5">
    <location>
        <begin position="90"/>
        <end position="109"/>
    </location>
</feature>
<dbReference type="InterPro" id="IPR022764">
    <property type="entry name" value="Peptidase_S54_rhomboid_dom"/>
</dbReference>
<protein>
    <submittedName>
        <fullName evidence="7">Membrane associated serine protease, rhomboid family</fullName>
    </submittedName>
</protein>